<keyword evidence="3" id="KW-1185">Reference proteome</keyword>
<evidence type="ECO:0000313" key="3">
    <source>
        <dbReference type="Proteomes" id="UP000095463"/>
    </source>
</evidence>
<name>A0A1E5XU10_9HYPH</name>
<evidence type="ECO:0008006" key="4">
    <source>
        <dbReference type="Google" id="ProtNLM"/>
    </source>
</evidence>
<reference evidence="2 3" key="1">
    <citation type="journal article" date="2015" name="Genome Announc.">
        <title>Genome Assemblies of Three Soil-Associated Devosia species: D. insulae, D. limi, and D. soli.</title>
        <authorList>
            <person name="Hassan Y.I."/>
            <person name="Lepp D."/>
            <person name="Zhou T."/>
        </authorList>
    </citation>
    <scope>NUCLEOTIDE SEQUENCE [LARGE SCALE GENOMIC DNA]</scope>
    <source>
        <strain evidence="2 3">DS-56</strain>
    </source>
</reference>
<gene>
    <name evidence="2" type="ORF">VW23_013195</name>
</gene>
<dbReference type="Proteomes" id="UP000095463">
    <property type="component" value="Unassembled WGS sequence"/>
</dbReference>
<protein>
    <recommendedName>
        <fullName evidence="4">DUF2188 domain-containing protein</fullName>
    </recommendedName>
</protein>
<accession>A0A1E5XU10</accession>
<feature type="region of interest" description="Disordered" evidence="1">
    <location>
        <begin position="50"/>
        <end position="76"/>
    </location>
</feature>
<dbReference type="AlphaFoldDB" id="A0A1E5XU10"/>
<dbReference type="OrthoDB" id="7949809at2"/>
<evidence type="ECO:0000256" key="1">
    <source>
        <dbReference type="SAM" id="MobiDB-lite"/>
    </source>
</evidence>
<dbReference type="RefSeq" id="WP_069908755.1">
    <property type="nucleotide sequence ID" value="NZ_LAJE02000093.1"/>
</dbReference>
<evidence type="ECO:0000313" key="2">
    <source>
        <dbReference type="EMBL" id="OEO32090.1"/>
    </source>
</evidence>
<dbReference type="EMBL" id="LAJE02000093">
    <property type="protein sequence ID" value="OEO32090.1"/>
    <property type="molecule type" value="Genomic_DNA"/>
</dbReference>
<proteinExistence type="predicted"/>
<organism evidence="2 3">
    <name type="scientific">Devosia insulae DS-56</name>
    <dbReference type="NCBI Taxonomy" id="1116389"/>
    <lineage>
        <taxon>Bacteria</taxon>
        <taxon>Pseudomonadati</taxon>
        <taxon>Pseudomonadota</taxon>
        <taxon>Alphaproteobacteria</taxon>
        <taxon>Hyphomicrobiales</taxon>
        <taxon>Devosiaceae</taxon>
        <taxon>Devosia</taxon>
    </lineage>
</organism>
<comment type="caution">
    <text evidence="2">The sequence shown here is derived from an EMBL/GenBank/DDBJ whole genome shotgun (WGS) entry which is preliminary data.</text>
</comment>
<sequence>MKTCWFIVIESMGSWWVDCEGKAYGPFEDRDEAQSQARRIAMTYGDGGRRSEVFAPTDQGSHRLIWKGPLPTTSEP</sequence>